<dbReference type="EMBL" id="CAJVRM010000203">
    <property type="protein sequence ID" value="CAG8977082.1"/>
    <property type="molecule type" value="Genomic_DNA"/>
</dbReference>
<dbReference type="Pfam" id="PF10250">
    <property type="entry name" value="O-FucT"/>
    <property type="match status" value="1"/>
</dbReference>
<evidence type="ECO:0000313" key="5">
    <source>
        <dbReference type="EMBL" id="CAG8977082.1"/>
    </source>
</evidence>
<name>A0A9N9LPQ7_9HELO</name>
<dbReference type="CDD" id="cd11296">
    <property type="entry name" value="O-FucT_like"/>
    <property type="match status" value="1"/>
</dbReference>
<evidence type="ECO:0000256" key="2">
    <source>
        <dbReference type="ARBA" id="ARBA00023253"/>
    </source>
</evidence>
<keyword evidence="6" id="KW-1185">Reference proteome</keyword>
<evidence type="ECO:0000256" key="3">
    <source>
        <dbReference type="ARBA" id="ARBA00023277"/>
    </source>
</evidence>
<keyword evidence="4" id="KW-1133">Transmembrane helix</keyword>
<dbReference type="GO" id="GO:0006004">
    <property type="term" value="P:fucose metabolic process"/>
    <property type="evidence" value="ECO:0007669"/>
    <property type="project" value="UniProtKB-KW"/>
</dbReference>
<dbReference type="GO" id="GO:0016740">
    <property type="term" value="F:transferase activity"/>
    <property type="evidence" value="ECO:0007669"/>
    <property type="project" value="UniProtKB-KW"/>
</dbReference>
<keyword evidence="4" id="KW-0472">Membrane</keyword>
<protein>
    <recommendedName>
        <fullName evidence="7">O-fucosyltransferase family protein</fullName>
    </recommendedName>
</protein>
<reference evidence="5" key="1">
    <citation type="submission" date="2021-07" db="EMBL/GenBank/DDBJ databases">
        <authorList>
            <person name="Durling M."/>
        </authorList>
    </citation>
    <scope>NUCLEOTIDE SEQUENCE</scope>
</reference>
<evidence type="ECO:0000313" key="6">
    <source>
        <dbReference type="Proteomes" id="UP000701801"/>
    </source>
</evidence>
<dbReference type="AlphaFoldDB" id="A0A9N9LPQ7"/>
<keyword evidence="3" id="KW-0119">Carbohydrate metabolism</keyword>
<feature type="transmembrane region" description="Helical" evidence="4">
    <location>
        <begin position="12"/>
        <end position="34"/>
    </location>
</feature>
<dbReference type="InterPro" id="IPR019378">
    <property type="entry name" value="GDP-Fuc_O-FucTrfase"/>
</dbReference>
<proteinExistence type="predicted"/>
<accession>A0A9N9LPQ7</accession>
<evidence type="ECO:0000256" key="1">
    <source>
        <dbReference type="ARBA" id="ARBA00022679"/>
    </source>
</evidence>
<gene>
    <name evidence="5" type="ORF">HYALB_00005790</name>
</gene>
<organism evidence="5 6">
    <name type="scientific">Hymenoscyphus albidus</name>
    <dbReference type="NCBI Taxonomy" id="595503"/>
    <lineage>
        <taxon>Eukaryota</taxon>
        <taxon>Fungi</taxon>
        <taxon>Dikarya</taxon>
        <taxon>Ascomycota</taxon>
        <taxon>Pezizomycotina</taxon>
        <taxon>Leotiomycetes</taxon>
        <taxon>Helotiales</taxon>
        <taxon>Helotiaceae</taxon>
        <taxon>Hymenoscyphus</taxon>
    </lineage>
</organism>
<evidence type="ECO:0000256" key="4">
    <source>
        <dbReference type="SAM" id="Phobius"/>
    </source>
</evidence>
<comment type="caution">
    <text evidence="5">The sequence shown here is derived from an EMBL/GenBank/DDBJ whole genome shotgun (WGS) entry which is preliminary data.</text>
</comment>
<dbReference type="Gene3D" id="3.40.50.11350">
    <property type="match status" value="1"/>
</dbReference>
<dbReference type="Proteomes" id="UP000701801">
    <property type="component" value="Unassembled WGS sequence"/>
</dbReference>
<dbReference type="OrthoDB" id="20368at2759"/>
<keyword evidence="2" id="KW-0294">Fucose metabolism</keyword>
<sequence>MLVRALPSTKRDIFRIVSVFLATVFIIRVVILPISPSFYSADPYWADVVNYLDVYDFEPADSEAIRKVCQSTEWNEKFVFTCDKSAGGVGNLRNSILNCVRYAIHAGAGLVIPRLLKRDSKDIAAMYTADTVEFDHDIPSNFPNDYLLPLEPEKDLVGFIPRNGSWQTEAWRGLLYNFYNWLNDRALPGKEEEGPINSTTDYVVVALGRTYYSIYTSGEEFALNFGKILKFRSDARILATVVLKASNAFYGIHLRTEKDSQQGWPLHKFAYSRYKKQAEYYLGLVRSSNTSVIYLASGDSKEVERFSDDAAAHTLTVTTKFDLLTGKDLLLLQNMAFDQQALVDYLVLLKSSAFAGVAHSSFAWNIALFRHQFAKQRDNLNGPQLCPDELSQIFGVPNMYPGYAPCLWP</sequence>
<evidence type="ECO:0008006" key="7">
    <source>
        <dbReference type="Google" id="ProtNLM"/>
    </source>
</evidence>
<keyword evidence="4" id="KW-0812">Transmembrane</keyword>
<keyword evidence="1" id="KW-0808">Transferase</keyword>